<name>A0ABD6AJD6_9EURY</name>
<proteinExistence type="predicted"/>
<dbReference type="RefSeq" id="WP_256409344.1">
    <property type="nucleotide sequence ID" value="NZ_JANHDN010000005.1"/>
</dbReference>
<sequence length="43" mass="4795">MRPKSESDGRELYECFECGTRTDSGGTCECGGELRHLGRSRDL</sequence>
<accession>A0ABD6AJD6</accession>
<dbReference type="Proteomes" id="UP001596545">
    <property type="component" value="Unassembled WGS sequence"/>
</dbReference>
<reference evidence="1 2" key="1">
    <citation type="journal article" date="2019" name="Int. J. Syst. Evol. Microbiol.">
        <title>The Global Catalogue of Microorganisms (GCM) 10K type strain sequencing project: providing services to taxonomists for standard genome sequencing and annotation.</title>
        <authorList>
            <consortium name="The Broad Institute Genomics Platform"/>
            <consortium name="The Broad Institute Genome Sequencing Center for Infectious Disease"/>
            <person name="Wu L."/>
            <person name="Ma J."/>
        </authorList>
    </citation>
    <scope>NUCLEOTIDE SEQUENCE [LARGE SCALE GENOMIC DNA]</scope>
    <source>
        <strain evidence="1 2">CGMCC 1.12554</strain>
    </source>
</reference>
<dbReference type="EMBL" id="JBHTBL010000005">
    <property type="protein sequence ID" value="MFC7324247.1"/>
    <property type="molecule type" value="Genomic_DNA"/>
</dbReference>
<evidence type="ECO:0000313" key="1">
    <source>
        <dbReference type="EMBL" id="MFC7324247.1"/>
    </source>
</evidence>
<comment type="caution">
    <text evidence="1">The sequence shown here is derived from an EMBL/GenBank/DDBJ whole genome shotgun (WGS) entry which is preliminary data.</text>
</comment>
<keyword evidence="2" id="KW-1185">Reference proteome</keyword>
<evidence type="ECO:0000313" key="2">
    <source>
        <dbReference type="Proteomes" id="UP001596545"/>
    </source>
</evidence>
<dbReference type="NCBIfam" id="NF033497">
    <property type="entry name" value="rubre_like_arch"/>
    <property type="match status" value="1"/>
</dbReference>
<organism evidence="1 2">
    <name type="scientific">Halorubrum rutilum</name>
    <dbReference type="NCBI Taxonomy" id="1364933"/>
    <lineage>
        <taxon>Archaea</taxon>
        <taxon>Methanobacteriati</taxon>
        <taxon>Methanobacteriota</taxon>
        <taxon>Stenosarchaea group</taxon>
        <taxon>Halobacteria</taxon>
        <taxon>Halobacteriales</taxon>
        <taxon>Haloferacaceae</taxon>
        <taxon>Halorubrum</taxon>
    </lineage>
</organism>
<dbReference type="AlphaFoldDB" id="A0ABD6AJD6"/>
<gene>
    <name evidence="1" type="ORF">ACFQMF_06595</name>
</gene>
<protein>
    <submittedName>
        <fullName evidence="1">Rubrerythrin-like domain-containing protein</fullName>
    </submittedName>
</protein>
<dbReference type="InterPro" id="IPR055553">
    <property type="entry name" value="DUF7129"/>
</dbReference>